<evidence type="ECO:0000313" key="2">
    <source>
        <dbReference type="Proteomes" id="UP000182715"/>
    </source>
</evidence>
<sequence>MPEFGTFASHAIENFDWSWYRRYREIAETIEREYSGGLP</sequence>
<name>A0A0H5QCB6_NEIMI</name>
<proteinExistence type="predicted"/>
<evidence type="ECO:0000313" key="1">
    <source>
        <dbReference type="EMBL" id="CRY98905.1"/>
    </source>
</evidence>
<dbReference type="EMBL" id="CVTF01000029">
    <property type="protein sequence ID" value="CRY98905.1"/>
    <property type="molecule type" value="Genomic_DNA"/>
</dbReference>
<dbReference type="AlphaFoldDB" id="A0A0H5QCB6"/>
<accession>A0A0H5QCB6</accession>
<organism evidence="1 2">
    <name type="scientific">Neisseria meningitidis serogroup B</name>
    <dbReference type="NCBI Taxonomy" id="491"/>
    <lineage>
        <taxon>Bacteria</taxon>
        <taxon>Pseudomonadati</taxon>
        <taxon>Pseudomonadota</taxon>
        <taxon>Betaproteobacteria</taxon>
        <taxon>Neisseriales</taxon>
        <taxon>Neisseriaceae</taxon>
        <taxon>Neisseria</taxon>
    </lineage>
</organism>
<reference evidence="1 2" key="1">
    <citation type="submission" date="2014-11" db="EMBL/GenBank/DDBJ databases">
        <authorList>
            <person name="Diene M.Seydina."/>
        </authorList>
    </citation>
    <scope>NUCLEOTIDE SEQUENCE [LARGE SCALE GENOMIC DNA]</scope>
    <source>
        <strain evidence="1 2">Neisseria meningitidis CHUV</strain>
    </source>
</reference>
<dbReference type="Proteomes" id="UP000182715">
    <property type="component" value="Unassembled WGS sequence"/>
</dbReference>
<protein>
    <submittedName>
        <fullName evidence="1">Uncharacterized protein</fullName>
    </submittedName>
</protein>